<comment type="catalytic activity">
    <reaction evidence="10">
        <text>all-trans-decaprenyl diphosphate + 4-hydroxybenzoate = 4-hydroxy-3-(all-trans-decaprenyl)benzoate + diphosphate</text>
        <dbReference type="Rhea" id="RHEA:44564"/>
        <dbReference type="ChEBI" id="CHEBI:17879"/>
        <dbReference type="ChEBI" id="CHEBI:33019"/>
        <dbReference type="ChEBI" id="CHEBI:60721"/>
        <dbReference type="ChEBI" id="CHEBI:84503"/>
        <dbReference type="EC" id="2.5.1.39"/>
    </reaction>
    <physiologicalReaction direction="left-to-right" evidence="10">
        <dbReference type="Rhea" id="RHEA:44565"/>
    </physiologicalReaction>
</comment>
<keyword evidence="14" id="KW-1185">Reference proteome</keyword>
<dbReference type="InterPro" id="IPR006370">
    <property type="entry name" value="HB_polyprenyltransferase-like"/>
</dbReference>
<evidence type="ECO:0000256" key="12">
    <source>
        <dbReference type="ARBA" id="ARBA00051182"/>
    </source>
</evidence>
<dbReference type="InterPro" id="IPR039653">
    <property type="entry name" value="Prenyltransferase"/>
</dbReference>
<name>A0A7E4UP68_PANRE</name>
<dbReference type="EC" id="2.5.1.39" evidence="13"/>
<comment type="similarity">
    <text evidence="3 13">Belongs to the UbiA prenyltransferase family.</text>
</comment>
<comment type="catalytic activity">
    <reaction evidence="12">
        <text>an all-trans-polyprenyl diphosphate + 4-hydroxybenzoate = a 4-hydroxy-3-(all-trans-polyprenyl)benzoate + diphosphate</text>
        <dbReference type="Rhea" id="RHEA:44504"/>
        <dbReference type="Rhea" id="RHEA-COMP:9514"/>
        <dbReference type="Rhea" id="RHEA-COMP:9564"/>
        <dbReference type="ChEBI" id="CHEBI:17879"/>
        <dbReference type="ChEBI" id="CHEBI:33019"/>
        <dbReference type="ChEBI" id="CHEBI:58914"/>
        <dbReference type="ChEBI" id="CHEBI:78396"/>
        <dbReference type="EC" id="2.5.1.39"/>
    </reaction>
    <physiologicalReaction direction="left-to-right" evidence="12">
        <dbReference type="Rhea" id="RHEA:44505"/>
    </physiologicalReaction>
</comment>
<dbReference type="PANTHER" id="PTHR11048:SF28">
    <property type="entry name" value="4-HYDROXYBENZOATE POLYPRENYLTRANSFERASE, MITOCHONDRIAL"/>
    <property type="match status" value="1"/>
</dbReference>
<evidence type="ECO:0000256" key="4">
    <source>
        <dbReference type="ARBA" id="ARBA00022679"/>
    </source>
</evidence>
<dbReference type="Proteomes" id="UP000492821">
    <property type="component" value="Unassembled WGS sequence"/>
</dbReference>
<keyword evidence="5 13" id="KW-0831">Ubiquinone biosynthesis</keyword>
<evidence type="ECO:0000256" key="8">
    <source>
        <dbReference type="ARBA" id="ARBA00023136"/>
    </source>
</evidence>
<feature type="transmembrane region" description="Helical" evidence="13">
    <location>
        <begin position="147"/>
        <end position="165"/>
    </location>
</feature>
<keyword evidence="6 13" id="KW-0812">Transmembrane</keyword>
<comment type="cofactor">
    <cofactor evidence="1 13">
        <name>Mg(2+)</name>
        <dbReference type="ChEBI" id="CHEBI:18420"/>
    </cofactor>
</comment>
<evidence type="ECO:0000256" key="6">
    <source>
        <dbReference type="ARBA" id="ARBA00022692"/>
    </source>
</evidence>
<feature type="transmembrane region" description="Helical" evidence="13">
    <location>
        <begin position="300"/>
        <end position="320"/>
    </location>
</feature>
<dbReference type="InterPro" id="IPR030470">
    <property type="entry name" value="UbiA_prenylTrfase_CS"/>
</dbReference>
<evidence type="ECO:0000256" key="11">
    <source>
        <dbReference type="ARBA" id="ARBA00050454"/>
    </source>
</evidence>
<evidence type="ECO:0000256" key="3">
    <source>
        <dbReference type="ARBA" id="ARBA00005985"/>
    </source>
</evidence>
<dbReference type="GO" id="GO:0006744">
    <property type="term" value="P:ubiquinone biosynthetic process"/>
    <property type="evidence" value="ECO:0007669"/>
    <property type="project" value="UniProtKB-UniRule"/>
</dbReference>
<keyword evidence="13" id="KW-0496">Mitochondrion</keyword>
<dbReference type="GO" id="GO:0008412">
    <property type="term" value="F:4-hydroxybenzoate polyprenyltransferase activity"/>
    <property type="evidence" value="ECO:0007669"/>
    <property type="project" value="UniProtKB-EC"/>
</dbReference>
<dbReference type="Gene3D" id="1.20.120.1780">
    <property type="entry name" value="UbiA prenyltransferase"/>
    <property type="match status" value="1"/>
</dbReference>
<feature type="transmembrane region" description="Helical" evidence="13">
    <location>
        <begin position="174"/>
        <end position="195"/>
    </location>
</feature>
<evidence type="ECO:0000256" key="10">
    <source>
        <dbReference type="ARBA" id="ARBA00049890"/>
    </source>
</evidence>
<dbReference type="CDD" id="cd13959">
    <property type="entry name" value="PT_UbiA_COQ2"/>
    <property type="match status" value="1"/>
</dbReference>
<keyword evidence="7 13" id="KW-1133">Transmembrane helix</keyword>
<dbReference type="FunFam" id="1.10.357.140:FF:000003">
    <property type="entry name" value="4-hydroxybenzoate polyprenyltransferase, mitochondrial"/>
    <property type="match status" value="1"/>
</dbReference>
<reference evidence="14" key="1">
    <citation type="journal article" date="2013" name="Genetics">
        <title>The draft genome and transcriptome of Panagrellus redivivus are shaped by the harsh demands of a free-living lifestyle.</title>
        <authorList>
            <person name="Srinivasan J."/>
            <person name="Dillman A.R."/>
            <person name="Macchietto M.G."/>
            <person name="Heikkinen L."/>
            <person name="Lakso M."/>
            <person name="Fracchia K.M."/>
            <person name="Antoshechkin I."/>
            <person name="Mortazavi A."/>
            <person name="Wong G."/>
            <person name="Sternberg P.W."/>
        </authorList>
    </citation>
    <scope>NUCLEOTIDE SEQUENCE [LARGE SCALE GENOMIC DNA]</scope>
    <source>
        <strain evidence="14">MT8872</strain>
    </source>
</reference>
<proteinExistence type="inferred from homology"/>
<evidence type="ECO:0000313" key="15">
    <source>
        <dbReference type="WBParaSite" id="Pan_g10796.t1"/>
    </source>
</evidence>
<keyword evidence="9 13" id="KW-0414">Isoprene biosynthesis</keyword>
<evidence type="ECO:0000256" key="13">
    <source>
        <dbReference type="HAMAP-Rule" id="MF_03189"/>
    </source>
</evidence>
<evidence type="ECO:0000313" key="14">
    <source>
        <dbReference type="Proteomes" id="UP000492821"/>
    </source>
</evidence>
<dbReference type="NCBIfam" id="TIGR01474">
    <property type="entry name" value="ubiA_proteo"/>
    <property type="match status" value="1"/>
</dbReference>
<evidence type="ECO:0000256" key="1">
    <source>
        <dbReference type="ARBA" id="ARBA00001946"/>
    </source>
</evidence>
<dbReference type="UniPathway" id="UPA00232"/>
<organism evidence="14 15">
    <name type="scientific">Panagrellus redivivus</name>
    <name type="common">Microworm</name>
    <dbReference type="NCBI Taxonomy" id="6233"/>
    <lineage>
        <taxon>Eukaryota</taxon>
        <taxon>Metazoa</taxon>
        <taxon>Ecdysozoa</taxon>
        <taxon>Nematoda</taxon>
        <taxon>Chromadorea</taxon>
        <taxon>Rhabditida</taxon>
        <taxon>Tylenchina</taxon>
        <taxon>Panagrolaimomorpha</taxon>
        <taxon>Panagrolaimoidea</taxon>
        <taxon>Panagrolaimidae</taxon>
        <taxon>Panagrellus</taxon>
    </lineage>
</organism>
<evidence type="ECO:0000256" key="5">
    <source>
        <dbReference type="ARBA" id="ARBA00022688"/>
    </source>
</evidence>
<dbReference type="Pfam" id="PF01040">
    <property type="entry name" value="UbiA"/>
    <property type="match status" value="1"/>
</dbReference>
<comment type="catalytic activity">
    <reaction evidence="11">
        <text>all-trans-nonaprenyl diphosphate + 4-hydroxybenzoate = 4-hydroxy-3-(all-trans-nonaprenyl)benzoate + diphosphate</text>
        <dbReference type="Rhea" id="RHEA:17709"/>
        <dbReference type="ChEBI" id="CHEBI:17879"/>
        <dbReference type="ChEBI" id="CHEBI:33019"/>
        <dbReference type="ChEBI" id="CHEBI:58391"/>
        <dbReference type="ChEBI" id="CHEBI:84502"/>
        <dbReference type="EC" id="2.5.1.39"/>
    </reaction>
    <physiologicalReaction direction="left-to-right" evidence="11">
        <dbReference type="Rhea" id="RHEA:17710"/>
    </physiologicalReaction>
</comment>
<evidence type="ECO:0000256" key="9">
    <source>
        <dbReference type="ARBA" id="ARBA00023229"/>
    </source>
</evidence>
<dbReference type="GO" id="GO:0005743">
    <property type="term" value="C:mitochondrial inner membrane"/>
    <property type="evidence" value="ECO:0007669"/>
    <property type="project" value="UniProtKB-SubCell"/>
</dbReference>
<sequence>MLSLLAPRLVSRHHSNLRHELRQISFAARAVSIAPSALQPYLKLARADKPIGTWLLYWPCTWSIALAAPAGQLPDLRLLALFGTGAFLMRGAGCVINDLWDRDYDRQVERTRTRPLASGELSSTQGVALLGGLLTSSLGILLQLNPATIALGFASMIPVICYPLAKRFTYWPQAVLGLTFNFGALMGYTAATGHFDPLVSLPLYASAICWTLVYDTIYAFQDKDDDILVGIKSTALRFADNWRPWMGGFSTAFIGGLAATGLVNGQTWPFFAAVAASSGHLAWQLSKIQPDSRNDCWSKFASNNWIGFFIFSGIVAGTLLKSPSKEDPNPKTSHSE</sequence>
<dbReference type="WBParaSite" id="Pan_g10796.t1">
    <property type="protein sequence ID" value="Pan_g10796.t1"/>
    <property type="gene ID" value="Pan_g10796"/>
</dbReference>
<dbReference type="InterPro" id="IPR044878">
    <property type="entry name" value="UbiA_sf"/>
</dbReference>
<dbReference type="HAMAP" id="MF_01635">
    <property type="entry name" value="UbiA"/>
    <property type="match status" value="1"/>
</dbReference>
<keyword evidence="8 13" id="KW-0472">Membrane</keyword>
<feature type="transmembrane region" description="Helical" evidence="13">
    <location>
        <begin position="242"/>
        <end position="262"/>
    </location>
</feature>
<comment type="pathway">
    <text evidence="13">Cofactor biosynthesis; ubiquinone biosynthesis.</text>
</comment>
<dbReference type="Gene3D" id="1.10.357.140">
    <property type="entry name" value="UbiA prenyltransferase"/>
    <property type="match status" value="1"/>
</dbReference>
<evidence type="ECO:0000256" key="7">
    <source>
        <dbReference type="ARBA" id="ARBA00022989"/>
    </source>
</evidence>
<comment type="subcellular location">
    <subcellularLocation>
        <location evidence="2">Membrane</location>
        <topology evidence="2">Multi-pass membrane protein</topology>
    </subcellularLocation>
    <subcellularLocation>
        <location evidence="13">Mitochondrion inner membrane</location>
        <topology evidence="13">Multi-pass membrane protein</topology>
        <orientation evidence="13">Matrix side</orientation>
    </subcellularLocation>
</comment>
<reference evidence="15" key="2">
    <citation type="submission" date="2020-10" db="UniProtKB">
        <authorList>
            <consortium name="WormBaseParasite"/>
        </authorList>
    </citation>
    <scope>IDENTIFICATION</scope>
</reference>
<comment type="function">
    <text evidence="13">Catalyzes the prenylation of para-hydroxybenzoate (PHB) with an all-trans polyprenyl group. Mediates the second step in the final reaction sequence of coenzyme Q (CoQ) biosynthesis, which is the condensation of the polyisoprenoid side chain with PHB, generating the first membrane-bound Q intermediate.</text>
</comment>
<keyword evidence="4 13" id="KW-0808">Transferase</keyword>
<evidence type="ECO:0000256" key="2">
    <source>
        <dbReference type="ARBA" id="ARBA00004141"/>
    </source>
</evidence>
<dbReference type="AlphaFoldDB" id="A0A7E4UP68"/>
<dbReference type="GO" id="GO:0008299">
    <property type="term" value="P:isoprenoid biosynthetic process"/>
    <property type="evidence" value="ECO:0007669"/>
    <property type="project" value="UniProtKB-UniRule"/>
</dbReference>
<protein>
    <recommendedName>
        <fullName evidence="13">4-hydroxybenzoate polyprenyltransferase, mitochondrial</fullName>
        <shortName evidence="13">4-HB polyprenyltransferase</shortName>
        <ecNumber evidence="13">2.5.1.39</ecNumber>
    </recommendedName>
    <alternativeName>
        <fullName evidence="13">Para-hydroxybenzoate--polyprenyltransferase</fullName>
        <shortName evidence="13">PHB:PPT</shortName>
        <shortName evidence="13">PHB:polyprenyltransferase</shortName>
    </alternativeName>
</protein>
<dbReference type="InterPro" id="IPR000537">
    <property type="entry name" value="UbiA_prenyltransferase"/>
</dbReference>
<keyword evidence="13" id="KW-0999">Mitochondrion inner membrane</keyword>
<dbReference type="PANTHER" id="PTHR11048">
    <property type="entry name" value="PRENYLTRANSFERASES"/>
    <property type="match status" value="1"/>
</dbReference>
<feature type="transmembrane region" description="Helical" evidence="13">
    <location>
        <begin position="201"/>
        <end position="221"/>
    </location>
</feature>
<dbReference type="PROSITE" id="PS00943">
    <property type="entry name" value="UBIA"/>
    <property type="match status" value="1"/>
</dbReference>
<accession>A0A7E4UP68</accession>
<dbReference type="FunFam" id="1.20.120.1780:FF:000001">
    <property type="entry name" value="4-hydroxybenzoate octaprenyltransferase"/>
    <property type="match status" value="1"/>
</dbReference>